<sequence>MRPNSGKPSPAAVTPAGMAESAESAQAGVQPPMKRRHFLGLSAGAAGLGLGQVTGLGLLGASLSACGGGDDLAAVGSDRAQLQAATPAAAGPQRYYVLVLAGEANMQGWGSHLPQPEGIDAPHPRIRQLARRRTVSRGGPACAYNALIPADHCLHHLDDADSYTHPLALQEALKSAQRNLLDNGSFELSAVAAAAAQAGFETDYTRASAVTAPGQIALTATPPTDWGLGATVGRNGRSDAFLMVDSSSDSRKAFWKQTVALEPGKTYALSFWVMTNFNPPTLQLSVNGSAVSSQALGASRGWAPVQFEFTATSRSATLALNNLNTRAQGNDFGLDDLTLVQTGAWLSPNLIRNGDFAQKPVYATPYTSDYALRNQAEGTGTYGVVAAPPAGWGMGATSARDGQKFLMADGAADARKRIWSQTVAVEAGATYRFSYWICAGQLNTPIVQLVVNGQPFGAAYKTTPGMPWTQVTQSITVPAGTRQLSLALQDLVTPAVGNDLGLDDFQLVRTSDLPTVDTLANYGLPGPGLQIARQLLPYLPDNTGLLLVPCARSESGFSGADAAWTGGSDTRSTRWGVSGGMNAGGRSGLYMDLLSRTQTALQMNPGNQLLGVIWMQGESDLGQTGHREAFEAQLATFRADMAGFDAQCVTGSAATVPWVCGDTLSAYGEGELASPAAYDAVYGNSYARSRQNGVAFVRFMHQGADGVSGAVTPSGRYDQDPDRPDAGYIGSSHWAPGSRVTDSKRYFSGWSQITLVAPRLATGLVAETWRQDSTHSALRYPAWLSALPGSPAAVPIDAPWGPDDVAVLICCGQSNSVAMAALSAADRTPANAPLANVFMLSRSANTSYTNNDVVWAPLESDSGQSRIGSGRDIWQGDRIMSRNSATVPHLVGKMWQAEKSRNPGLPDLYCIHIAVSSMGIALSNLVWAGQTAASNGWAPELPDNDTTSLYHLSVNLFQKAIRNLIRAGKRPRLIGVDWNQWEQDAQIAANSIPGGVINQYPANLQKIVDGFSRATGAPDLRFFLHYPRATAASYNSKLMAFQFDEIVRRDPQRYFVINSKDRPAGTAEFSGDGVHYSASTYRWFADVIFNRVIRDGQRGVVPRLGLVT</sequence>
<dbReference type="EMBL" id="JAWDIE010000017">
    <property type="protein sequence ID" value="MEJ7138918.1"/>
    <property type="molecule type" value="Genomic_DNA"/>
</dbReference>
<proteinExistence type="predicted"/>
<organism evidence="1 2">
    <name type="scientific">Amphibiibacter pelophylacis</name>
    <dbReference type="NCBI Taxonomy" id="1799477"/>
    <lineage>
        <taxon>Bacteria</taxon>
        <taxon>Pseudomonadati</taxon>
        <taxon>Pseudomonadota</taxon>
        <taxon>Betaproteobacteria</taxon>
        <taxon>Burkholderiales</taxon>
        <taxon>Sphaerotilaceae</taxon>
        <taxon>Amphibiibacter</taxon>
    </lineage>
</organism>
<comment type="caution">
    <text evidence="1">The sequence shown here is derived from an EMBL/GenBank/DDBJ whole genome shotgun (WGS) entry which is preliminary data.</text>
</comment>
<accession>A0ACC6P3X0</accession>
<reference evidence="1" key="1">
    <citation type="submission" date="2023-10" db="EMBL/GenBank/DDBJ databases">
        <title>Amphibacter perezi, gen. nov., sp. nov. a novel taxa of the family Comamonadaceae, class Betaproteobacteria isolated from the skin microbiota of Pelophylax perezi from different populations.</title>
        <authorList>
            <person name="Costa S."/>
            <person name="Proenca D.N."/>
            <person name="Lopes I."/>
            <person name="Morais P.V."/>
        </authorList>
    </citation>
    <scope>NUCLEOTIDE SEQUENCE</scope>
    <source>
        <strain evidence="1">SL12-8</strain>
    </source>
</reference>
<name>A0ACC6P3X0_9BURK</name>
<keyword evidence="2" id="KW-1185">Reference proteome</keyword>
<gene>
    <name evidence="1" type="ORF">RV045_10840</name>
</gene>
<dbReference type="Proteomes" id="UP001364695">
    <property type="component" value="Unassembled WGS sequence"/>
</dbReference>
<protein>
    <submittedName>
        <fullName evidence="1">Sialate O-acetylesterase</fullName>
    </submittedName>
</protein>
<evidence type="ECO:0000313" key="2">
    <source>
        <dbReference type="Proteomes" id="UP001364695"/>
    </source>
</evidence>
<evidence type="ECO:0000313" key="1">
    <source>
        <dbReference type="EMBL" id="MEJ7138918.1"/>
    </source>
</evidence>